<evidence type="ECO:0000256" key="2">
    <source>
        <dbReference type="ARBA" id="ARBA00005334"/>
    </source>
</evidence>
<keyword evidence="5" id="KW-0539">Nucleus</keyword>
<dbReference type="Proteomes" id="UP000193685">
    <property type="component" value="Unassembled WGS sequence"/>
</dbReference>
<dbReference type="OMA" id="QRIIYMP"/>
<dbReference type="Pfam" id="PF13191">
    <property type="entry name" value="AAA_16"/>
    <property type="match status" value="1"/>
</dbReference>
<evidence type="ECO:0000259" key="8">
    <source>
        <dbReference type="Pfam" id="PF14629"/>
    </source>
</evidence>
<keyword evidence="4" id="KW-0238">DNA-binding</keyword>
<evidence type="ECO:0000256" key="3">
    <source>
        <dbReference type="ARBA" id="ARBA00022705"/>
    </source>
</evidence>
<dbReference type="InterPro" id="IPR016527">
    <property type="entry name" value="ORC4"/>
</dbReference>
<comment type="caution">
    <text evidence="9">The sequence shown here is derived from an EMBL/GenBank/DDBJ whole genome shotgun (WGS) entry which is preliminary data.</text>
</comment>
<feature type="compositionally biased region" description="Polar residues" evidence="6">
    <location>
        <begin position="142"/>
        <end position="154"/>
    </location>
</feature>
<dbReference type="GeneID" id="63783577"/>
<feature type="compositionally biased region" description="Basic residues" evidence="6">
    <location>
        <begin position="1"/>
        <end position="11"/>
    </location>
</feature>
<evidence type="ECO:0000259" key="7">
    <source>
        <dbReference type="Pfam" id="PF13191"/>
    </source>
</evidence>
<dbReference type="Pfam" id="PF14629">
    <property type="entry name" value="ORC4_C"/>
    <property type="match status" value="1"/>
</dbReference>
<accession>A0A1Y2FFB6</accession>
<keyword evidence="3" id="KW-0235">DNA replication</keyword>
<dbReference type="RefSeq" id="XP_040725531.1">
    <property type="nucleotide sequence ID" value="XM_040866978.1"/>
</dbReference>
<organism evidence="9 10">
    <name type="scientific">Protomyces lactucae-debilis</name>
    <dbReference type="NCBI Taxonomy" id="2754530"/>
    <lineage>
        <taxon>Eukaryota</taxon>
        <taxon>Fungi</taxon>
        <taxon>Dikarya</taxon>
        <taxon>Ascomycota</taxon>
        <taxon>Taphrinomycotina</taxon>
        <taxon>Taphrinomycetes</taxon>
        <taxon>Taphrinales</taxon>
        <taxon>Protomycetaceae</taxon>
        <taxon>Protomyces</taxon>
    </lineage>
</organism>
<reference evidence="9 10" key="1">
    <citation type="submission" date="2016-07" db="EMBL/GenBank/DDBJ databases">
        <title>Pervasive Adenine N6-methylation of Active Genes in Fungi.</title>
        <authorList>
            <consortium name="DOE Joint Genome Institute"/>
            <person name="Mondo S.J."/>
            <person name="Dannebaum R.O."/>
            <person name="Kuo R.C."/>
            <person name="Labutti K."/>
            <person name="Haridas S."/>
            <person name="Kuo A."/>
            <person name="Salamov A."/>
            <person name="Ahrendt S.R."/>
            <person name="Lipzen A."/>
            <person name="Sullivan W."/>
            <person name="Andreopoulos W.B."/>
            <person name="Clum A."/>
            <person name="Lindquist E."/>
            <person name="Daum C."/>
            <person name="Ramamoorthy G.K."/>
            <person name="Gryganskyi A."/>
            <person name="Culley D."/>
            <person name="Magnuson J.K."/>
            <person name="James T.Y."/>
            <person name="O'Malley M.A."/>
            <person name="Stajich J.E."/>
            <person name="Spatafora J.W."/>
            <person name="Visel A."/>
            <person name="Grigoriev I.V."/>
        </authorList>
    </citation>
    <scope>NUCLEOTIDE SEQUENCE [LARGE SCALE GENOMIC DNA]</scope>
    <source>
        <strain evidence="9 10">12-1054</strain>
    </source>
</reference>
<dbReference type="GO" id="GO:0003688">
    <property type="term" value="F:DNA replication origin binding"/>
    <property type="evidence" value="ECO:0007669"/>
    <property type="project" value="TreeGrafter"/>
</dbReference>
<feature type="domain" description="Origin recognition complex subunit 4 C-terminal" evidence="8">
    <location>
        <begin position="461"/>
        <end position="658"/>
    </location>
</feature>
<evidence type="ECO:0000256" key="5">
    <source>
        <dbReference type="ARBA" id="ARBA00023242"/>
    </source>
</evidence>
<feature type="compositionally biased region" description="Polar residues" evidence="6">
    <location>
        <begin position="36"/>
        <end position="47"/>
    </location>
</feature>
<dbReference type="InterPro" id="IPR041664">
    <property type="entry name" value="AAA_16"/>
</dbReference>
<dbReference type="SUPFAM" id="SSF52540">
    <property type="entry name" value="P-loop containing nucleoside triphosphate hydrolases"/>
    <property type="match status" value="1"/>
</dbReference>
<evidence type="ECO:0000313" key="10">
    <source>
        <dbReference type="Proteomes" id="UP000193685"/>
    </source>
</evidence>
<dbReference type="InterPro" id="IPR032705">
    <property type="entry name" value="ORC4_C"/>
</dbReference>
<dbReference type="OrthoDB" id="343623at2759"/>
<evidence type="ECO:0000256" key="1">
    <source>
        <dbReference type="ARBA" id="ARBA00004123"/>
    </source>
</evidence>
<dbReference type="GO" id="GO:0006270">
    <property type="term" value="P:DNA replication initiation"/>
    <property type="evidence" value="ECO:0007669"/>
    <property type="project" value="TreeGrafter"/>
</dbReference>
<comment type="subcellular location">
    <subcellularLocation>
        <location evidence="1">Nucleus</location>
    </subcellularLocation>
</comment>
<dbReference type="InterPro" id="IPR027417">
    <property type="entry name" value="P-loop_NTPase"/>
</dbReference>
<dbReference type="PANTHER" id="PTHR12087">
    <property type="entry name" value="ORIGIN RECOGNITION COMPLEX SUBUNIT 4"/>
    <property type="match status" value="1"/>
</dbReference>
<dbReference type="CDD" id="cd00009">
    <property type="entry name" value="AAA"/>
    <property type="match status" value="1"/>
</dbReference>
<feature type="compositionally biased region" description="Acidic residues" evidence="6">
    <location>
        <begin position="101"/>
        <end position="111"/>
    </location>
</feature>
<evidence type="ECO:0000256" key="4">
    <source>
        <dbReference type="ARBA" id="ARBA00023125"/>
    </source>
</evidence>
<dbReference type="PANTHER" id="PTHR12087:SF0">
    <property type="entry name" value="ORIGIN RECOGNITION COMPLEX SUBUNIT 4"/>
    <property type="match status" value="1"/>
</dbReference>
<dbReference type="EMBL" id="MCFI01000009">
    <property type="protein sequence ID" value="ORY82660.1"/>
    <property type="molecule type" value="Genomic_DNA"/>
</dbReference>
<dbReference type="AlphaFoldDB" id="A0A1Y2FFB6"/>
<comment type="similarity">
    <text evidence="2">Belongs to the ORC4 family.</text>
</comment>
<dbReference type="GO" id="GO:0005664">
    <property type="term" value="C:nuclear origin of replication recognition complex"/>
    <property type="evidence" value="ECO:0007669"/>
    <property type="project" value="TreeGrafter"/>
</dbReference>
<evidence type="ECO:0000313" key="9">
    <source>
        <dbReference type="EMBL" id="ORY82660.1"/>
    </source>
</evidence>
<feature type="region of interest" description="Disordered" evidence="6">
    <location>
        <begin position="1"/>
        <end position="221"/>
    </location>
</feature>
<feature type="domain" description="Orc1-like AAA ATPase" evidence="7">
    <location>
        <begin position="281"/>
        <end position="423"/>
    </location>
</feature>
<sequence>MSAQRLSKRHKVPLDQAKGFSPNSSAKRQCVEQGKLKSSPTTRSGSAIQVRDPASAIKKYQGEPLISSDSESEAETSLVPASKAPTEASAASDVGPNAEPMDIDDEDEDELAVMSLQVTPKDRPKTKKYVVGGANSDDESDAQPSPSKRTSARNANVLRQVLSEKPVPPVTRRSTSRTPSRQSLRTSPEITKTASLEEIETIAPRTYTPTKSKLSQVETPTRASKRLDKVFEKVARPLKQTVIPDVHPSAEQVASLKSQILAKVNAKQALPLMDLDKPYESVHALLKETIERAESNSALLLGPTASGKSVLIKEVLSDLREAEEPFITVHLDGNIHTDDRMALRALARQLQPDSEPDSIANADMMTALLAILSHPSEFGEDGQALSIVLILDHFERFTQHHRQVLLYNLFDIAQSKKAPVCVIGLTAQVDAYEMLEKRVKSRFSHRIIQMAPPNTLDSFQELCLAGLTCEGDETVSSAYQEAWNAHMKGDAQLARFMAYVYYTSKDPRQVFARLALPLAQQISETTPFLEFSKFIPTLDHQPSIMPLSQGKNELILGCSMIELALLIASCRLEIKHQKISFATSYDEYATLAHRTSTAQRAEGVVNVRVWSKKLARGAWGRLEGAGLVVPLHAKSAATTGASEFAAVRCEVHLMALQVMLKETTLIKHAMQTWLRL</sequence>
<gene>
    <name evidence="9" type="ORF">BCR37DRAFT_318782</name>
</gene>
<dbReference type="STRING" id="56484.A0A1Y2FFB6"/>
<protein>
    <submittedName>
        <fullName evidence="9">Origin recognition complex subunit 4 C-terminus-domain-containing protein</fullName>
    </submittedName>
</protein>
<keyword evidence="10" id="KW-1185">Reference proteome</keyword>
<name>A0A1Y2FFB6_PROLT</name>
<feature type="compositionally biased region" description="Polar residues" evidence="6">
    <location>
        <begin position="207"/>
        <end position="221"/>
    </location>
</feature>
<feature type="compositionally biased region" description="Low complexity" evidence="6">
    <location>
        <begin position="170"/>
        <end position="188"/>
    </location>
</feature>
<dbReference type="Gene3D" id="3.40.50.300">
    <property type="entry name" value="P-loop containing nucleotide triphosphate hydrolases"/>
    <property type="match status" value="1"/>
</dbReference>
<proteinExistence type="inferred from homology"/>
<evidence type="ECO:0000256" key="6">
    <source>
        <dbReference type="SAM" id="MobiDB-lite"/>
    </source>
</evidence>